<dbReference type="Pfam" id="PF00440">
    <property type="entry name" value="TetR_N"/>
    <property type="match status" value="1"/>
</dbReference>
<evidence type="ECO:0000259" key="5">
    <source>
        <dbReference type="PROSITE" id="PS50977"/>
    </source>
</evidence>
<keyword evidence="3" id="KW-0804">Transcription</keyword>
<dbReference type="RefSeq" id="WP_184980532.1">
    <property type="nucleotide sequence ID" value="NZ_BAAALO010000093.1"/>
</dbReference>
<dbReference type="EMBL" id="JACHIU010000001">
    <property type="protein sequence ID" value="MBB6473044.1"/>
    <property type="molecule type" value="Genomic_DNA"/>
</dbReference>
<feature type="domain" description="HTH tetR-type" evidence="5">
    <location>
        <begin position="11"/>
        <end position="70"/>
    </location>
</feature>
<dbReference type="AlphaFoldDB" id="A0A7X0M7H3"/>
<evidence type="ECO:0000256" key="1">
    <source>
        <dbReference type="ARBA" id="ARBA00023015"/>
    </source>
</evidence>
<dbReference type="InterPro" id="IPR049445">
    <property type="entry name" value="TetR_SbtR-like_C"/>
</dbReference>
<protein>
    <submittedName>
        <fullName evidence="6">AcrR family transcriptional regulator</fullName>
    </submittedName>
</protein>
<evidence type="ECO:0000256" key="4">
    <source>
        <dbReference type="PROSITE-ProRule" id="PRU00335"/>
    </source>
</evidence>
<dbReference type="PANTHER" id="PTHR30055">
    <property type="entry name" value="HTH-TYPE TRANSCRIPTIONAL REGULATOR RUTR"/>
    <property type="match status" value="1"/>
</dbReference>
<comment type="caution">
    <text evidence="6">The sequence shown here is derived from an EMBL/GenBank/DDBJ whole genome shotgun (WGS) entry which is preliminary data.</text>
</comment>
<dbReference type="Pfam" id="PF21597">
    <property type="entry name" value="TetR_C_43"/>
    <property type="match status" value="1"/>
</dbReference>
<dbReference type="Gene3D" id="1.10.357.10">
    <property type="entry name" value="Tetracycline Repressor, domain 2"/>
    <property type="match status" value="1"/>
</dbReference>
<dbReference type="InterPro" id="IPR009057">
    <property type="entry name" value="Homeodomain-like_sf"/>
</dbReference>
<reference evidence="6 7" key="1">
    <citation type="submission" date="2020-08" db="EMBL/GenBank/DDBJ databases">
        <title>Sequencing the genomes of 1000 actinobacteria strains.</title>
        <authorList>
            <person name="Klenk H.-P."/>
        </authorList>
    </citation>
    <scope>NUCLEOTIDE SEQUENCE [LARGE SCALE GENOMIC DNA]</scope>
    <source>
        <strain evidence="6 7">DSM 44936</strain>
    </source>
</reference>
<evidence type="ECO:0000256" key="3">
    <source>
        <dbReference type="ARBA" id="ARBA00023163"/>
    </source>
</evidence>
<dbReference type="PRINTS" id="PR00455">
    <property type="entry name" value="HTHTETR"/>
</dbReference>
<dbReference type="PROSITE" id="PS50977">
    <property type="entry name" value="HTH_TETR_2"/>
    <property type="match status" value="1"/>
</dbReference>
<dbReference type="Proteomes" id="UP000555564">
    <property type="component" value="Unassembled WGS sequence"/>
</dbReference>
<dbReference type="InterPro" id="IPR001647">
    <property type="entry name" value="HTH_TetR"/>
</dbReference>
<evidence type="ECO:0000313" key="6">
    <source>
        <dbReference type="EMBL" id="MBB6473044.1"/>
    </source>
</evidence>
<sequence>MPESPVRADAKRNRSRILAEAAAVFAEKGASASTEEVAARAGVAIGTVFRHFPTKRDLLQAIVKDLLERLTEEAATLAADGDPATALFDYFRHMVAQAAAKKTVADLLAADTGVQLEVSGPVLTLSAAVQTLLSRAQHCGAVDPAVRLDEVMALLTATCQGALRSGWSPDLQERTLTIVFAGLRDRSSQAGEDVAAVRRRSG</sequence>
<keyword evidence="2 4" id="KW-0238">DNA-binding</keyword>
<dbReference type="GO" id="GO:0000976">
    <property type="term" value="F:transcription cis-regulatory region binding"/>
    <property type="evidence" value="ECO:0007669"/>
    <property type="project" value="TreeGrafter"/>
</dbReference>
<dbReference type="GO" id="GO:0003700">
    <property type="term" value="F:DNA-binding transcription factor activity"/>
    <property type="evidence" value="ECO:0007669"/>
    <property type="project" value="TreeGrafter"/>
</dbReference>
<name>A0A7X0M7H3_9ACTN</name>
<dbReference type="SUPFAM" id="SSF48498">
    <property type="entry name" value="Tetracyclin repressor-like, C-terminal domain"/>
    <property type="match status" value="1"/>
</dbReference>
<feature type="DNA-binding region" description="H-T-H motif" evidence="4">
    <location>
        <begin position="33"/>
        <end position="52"/>
    </location>
</feature>
<proteinExistence type="predicted"/>
<evidence type="ECO:0000256" key="2">
    <source>
        <dbReference type="ARBA" id="ARBA00023125"/>
    </source>
</evidence>
<dbReference type="SUPFAM" id="SSF46689">
    <property type="entry name" value="Homeodomain-like"/>
    <property type="match status" value="1"/>
</dbReference>
<dbReference type="PANTHER" id="PTHR30055:SF234">
    <property type="entry name" value="HTH-TYPE TRANSCRIPTIONAL REGULATOR BETI"/>
    <property type="match status" value="1"/>
</dbReference>
<accession>A0A7X0M7H3</accession>
<dbReference type="InterPro" id="IPR036271">
    <property type="entry name" value="Tet_transcr_reg_TetR-rel_C_sf"/>
</dbReference>
<evidence type="ECO:0000313" key="7">
    <source>
        <dbReference type="Proteomes" id="UP000555564"/>
    </source>
</evidence>
<keyword evidence="1" id="KW-0805">Transcription regulation</keyword>
<keyword evidence="7" id="KW-1185">Reference proteome</keyword>
<gene>
    <name evidence="6" type="ORF">BJ992_002475</name>
</gene>
<organism evidence="6 7">
    <name type="scientific">Sphaerisporangium rubeum</name>
    <dbReference type="NCBI Taxonomy" id="321317"/>
    <lineage>
        <taxon>Bacteria</taxon>
        <taxon>Bacillati</taxon>
        <taxon>Actinomycetota</taxon>
        <taxon>Actinomycetes</taxon>
        <taxon>Streptosporangiales</taxon>
        <taxon>Streptosporangiaceae</taxon>
        <taxon>Sphaerisporangium</taxon>
    </lineage>
</organism>
<dbReference type="InterPro" id="IPR050109">
    <property type="entry name" value="HTH-type_TetR-like_transc_reg"/>
</dbReference>